<organism evidence="1 2">
    <name type="scientific">Streptomyces phage SparkleGoddess</name>
    <dbReference type="NCBI Taxonomy" id="2283305"/>
    <lineage>
        <taxon>Viruses</taxon>
        <taxon>Duplodnaviria</taxon>
        <taxon>Heunggongvirae</taxon>
        <taxon>Uroviricota</taxon>
        <taxon>Caudoviricetes</taxon>
        <taxon>Stanwilliamsviridae</taxon>
        <taxon>Loccivirinae</taxon>
        <taxon>Gilsonvirus</taxon>
        <taxon>Gilsonvirus comrade</taxon>
    </lineage>
</organism>
<protein>
    <submittedName>
        <fullName evidence="1">Uncharacterized protein</fullName>
    </submittedName>
</protein>
<proteinExistence type="predicted"/>
<evidence type="ECO:0000313" key="1">
    <source>
        <dbReference type="EMBL" id="AXH68902.1"/>
    </source>
</evidence>
<dbReference type="Proteomes" id="UP000259914">
    <property type="component" value="Segment"/>
</dbReference>
<accession>A0A345MEC1</accession>
<evidence type="ECO:0000313" key="2">
    <source>
        <dbReference type="Proteomes" id="UP000259914"/>
    </source>
</evidence>
<reference evidence="1 2" key="1">
    <citation type="submission" date="2018-07" db="EMBL/GenBank/DDBJ databases">
        <authorList>
            <person name="Dixon J."/>
            <person name="Knudsen H.R."/>
            <person name="Rock W."/>
            <person name="Scott A.N."/>
            <person name="Walsdorf S.L."/>
            <person name="Layton S.R."/>
            <person name="Nayek S."/>
            <person name="Kim T."/>
            <person name="Hughes L.E."/>
            <person name="Garlena R.A."/>
            <person name="Russell D.A."/>
            <person name="Pope W.H."/>
            <person name="Jacobs-Sera D."/>
            <person name="Hatfull G.F."/>
        </authorList>
    </citation>
    <scope>NUCLEOTIDE SEQUENCE [LARGE SCALE GENOMIC DNA]</scope>
</reference>
<gene>
    <name evidence="1" type="primary">223</name>
    <name evidence="1" type="ORF">SEA_SPARKLEGODDESS_223</name>
</gene>
<sequence>MAIVRISTVLKNAPSVGIQACVYGVECETIESKDPAGIVFELMGSREKIANVVGRTGSRILSIAEPVGK</sequence>
<name>A0A345MEC1_9CAUD</name>
<dbReference type="EMBL" id="MH590589">
    <property type="protein sequence ID" value="AXH68902.1"/>
    <property type="molecule type" value="Genomic_DNA"/>
</dbReference>